<sequence length="257" mass="26901">MVARTSSGLDAVSICSPQRPLTLVCQGGGTEDVGAQCAALGLRLASIPEGVDGDLLLMGNADEANVRAGLASPYGGFIELGVEGLLGVGLRCFETARAGGLALSLKTSSVYALSTLELVSQAIRTNPLLAAGEAADFVDICLGEAISNAVMHGNLDVPAHLRINSKGFQLFRQVMQERLADPVLACRRIEINVVPRGNGYISVLVSDQGRGFDLAEQLSRTVDCDAKRGRGLGLINRICSSLLTEDGGRTLVMTFAK</sequence>
<dbReference type="EMBL" id="LWQT01000047">
    <property type="protein sequence ID" value="OAN51281.1"/>
    <property type="molecule type" value="Genomic_DNA"/>
</dbReference>
<gene>
    <name evidence="2" type="ORF">A6A04_16660</name>
</gene>
<dbReference type="Proteomes" id="UP000078428">
    <property type="component" value="Unassembled WGS sequence"/>
</dbReference>
<evidence type="ECO:0000313" key="2">
    <source>
        <dbReference type="EMBL" id="OAN51281.1"/>
    </source>
</evidence>
<reference evidence="2 3" key="1">
    <citation type="submission" date="2016-04" db="EMBL/GenBank/DDBJ databases">
        <title>Draft genome sequence of freshwater magnetotactic bacteria Magnetospirillum marisnigri SP-1 and Magnetospirillum moscoviense BB-1.</title>
        <authorList>
            <person name="Koziaeva V."/>
            <person name="Dziuba M.V."/>
            <person name="Ivanov T.M."/>
            <person name="Kuznetsov B."/>
            <person name="Grouzdev D.S."/>
        </authorList>
    </citation>
    <scope>NUCLEOTIDE SEQUENCE [LARGE SCALE GENOMIC DNA]</scope>
    <source>
        <strain evidence="2 3">SP-1</strain>
    </source>
</reference>
<dbReference type="STRING" id="1285242.A6A04_16660"/>
<comment type="caution">
    <text evidence="2">The sequence shown here is derived from an EMBL/GenBank/DDBJ whole genome shotgun (WGS) entry which is preliminary data.</text>
</comment>
<accession>A0A178MT05</accession>
<evidence type="ECO:0000313" key="3">
    <source>
        <dbReference type="Proteomes" id="UP000078428"/>
    </source>
</evidence>
<dbReference type="InterPro" id="IPR036890">
    <property type="entry name" value="HATPase_C_sf"/>
</dbReference>
<organism evidence="2 3">
    <name type="scientific">Paramagnetospirillum marisnigri</name>
    <dbReference type="NCBI Taxonomy" id="1285242"/>
    <lineage>
        <taxon>Bacteria</taxon>
        <taxon>Pseudomonadati</taxon>
        <taxon>Pseudomonadota</taxon>
        <taxon>Alphaproteobacteria</taxon>
        <taxon>Rhodospirillales</taxon>
        <taxon>Magnetospirillaceae</taxon>
        <taxon>Paramagnetospirillum</taxon>
    </lineage>
</organism>
<dbReference type="InterPro" id="IPR003594">
    <property type="entry name" value="HATPase_dom"/>
</dbReference>
<dbReference type="OrthoDB" id="7359845at2"/>
<dbReference type="SUPFAM" id="SSF55874">
    <property type="entry name" value="ATPase domain of HSP90 chaperone/DNA topoisomerase II/histidine kinase"/>
    <property type="match status" value="1"/>
</dbReference>
<proteinExistence type="predicted"/>
<dbReference type="Gene3D" id="3.30.565.10">
    <property type="entry name" value="Histidine kinase-like ATPase, C-terminal domain"/>
    <property type="match status" value="1"/>
</dbReference>
<keyword evidence="3" id="KW-1185">Reference proteome</keyword>
<protein>
    <recommendedName>
        <fullName evidence="1">Histidine kinase/HSP90-like ATPase domain-containing protein</fullName>
    </recommendedName>
</protein>
<dbReference type="Pfam" id="PF13581">
    <property type="entry name" value="HATPase_c_2"/>
    <property type="match status" value="1"/>
</dbReference>
<dbReference type="AlphaFoldDB" id="A0A178MT05"/>
<evidence type="ECO:0000259" key="1">
    <source>
        <dbReference type="Pfam" id="PF13581"/>
    </source>
</evidence>
<feature type="domain" description="Histidine kinase/HSP90-like ATPase" evidence="1">
    <location>
        <begin position="130"/>
        <end position="255"/>
    </location>
</feature>
<name>A0A178MT05_9PROT</name>